<reference evidence="2" key="1">
    <citation type="submission" date="2014-03" db="EMBL/GenBank/DDBJ databases">
        <authorList>
            <person name="Aksoy S."/>
            <person name="Warren W."/>
            <person name="Wilson R.K."/>
        </authorList>
    </citation>
    <scope>NUCLEOTIDE SEQUENCE [LARGE SCALE GENOMIC DNA]</scope>
    <source>
        <strain evidence="2">IAEA</strain>
    </source>
</reference>
<dbReference type="SUPFAM" id="SSF50985">
    <property type="entry name" value="RCC1/BLIP-II"/>
    <property type="match status" value="1"/>
</dbReference>
<dbReference type="Gene3D" id="2.130.10.30">
    <property type="entry name" value="Regulator of chromosome condensation 1/beta-lactamase-inhibitor protein II"/>
    <property type="match status" value="1"/>
</dbReference>
<evidence type="ECO:0000313" key="2">
    <source>
        <dbReference type="Proteomes" id="UP000091820"/>
    </source>
</evidence>
<dbReference type="AlphaFoldDB" id="A0A1A9X1P6"/>
<accession>A0A1A9X1P6</accession>
<organism evidence="1 2">
    <name type="scientific">Glossina brevipalpis</name>
    <dbReference type="NCBI Taxonomy" id="37001"/>
    <lineage>
        <taxon>Eukaryota</taxon>
        <taxon>Metazoa</taxon>
        <taxon>Ecdysozoa</taxon>
        <taxon>Arthropoda</taxon>
        <taxon>Hexapoda</taxon>
        <taxon>Insecta</taxon>
        <taxon>Pterygota</taxon>
        <taxon>Neoptera</taxon>
        <taxon>Endopterygota</taxon>
        <taxon>Diptera</taxon>
        <taxon>Brachycera</taxon>
        <taxon>Muscomorpha</taxon>
        <taxon>Hippoboscoidea</taxon>
        <taxon>Glossinidae</taxon>
        <taxon>Glossina</taxon>
    </lineage>
</organism>
<protein>
    <submittedName>
        <fullName evidence="1">Uncharacterized protein</fullName>
    </submittedName>
</protein>
<proteinExistence type="predicted"/>
<keyword evidence="2" id="KW-1185">Reference proteome</keyword>
<dbReference type="InterPro" id="IPR009091">
    <property type="entry name" value="RCC1/BLIP-II"/>
</dbReference>
<dbReference type="EnsemblMetazoa" id="GBRI040983-RA">
    <property type="protein sequence ID" value="GBRI040983-PA"/>
    <property type="gene ID" value="GBRI040983"/>
</dbReference>
<dbReference type="STRING" id="37001.A0A1A9X1P6"/>
<dbReference type="VEuPathDB" id="VectorBase:GBRI040983"/>
<sequence length="171" mass="18847">MEASFSTTHTLLLVEGGYILTLGCNSSGQRGVGHCRPLPIVTLVESIQNRYLTNCKCNDHCSLVCSDDNVVTFWGTRYGVPEKNEANVTKSPMRSNLELDNNTSVFTDFLASVYKSELILEPQDILALYSSAEQMERGYYVLVKDVWPLPHSVLVLVETTAPLIASVGDLS</sequence>
<reference evidence="1" key="2">
    <citation type="submission" date="2020-05" db="UniProtKB">
        <authorList>
            <consortium name="EnsemblMetazoa"/>
        </authorList>
    </citation>
    <scope>IDENTIFICATION</scope>
    <source>
        <strain evidence="1">IAEA</strain>
    </source>
</reference>
<name>A0A1A9X1P6_9MUSC</name>
<dbReference type="Proteomes" id="UP000091820">
    <property type="component" value="Unassembled WGS sequence"/>
</dbReference>
<evidence type="ECO:0000313" key="1">
    <source>
        <dbReference type="EnsemblMetazoa" id="GBRI040983-PA"/>
    </source>
</evidence>